<organism evidence="16 17">
    <name type="scientific">Heyndrickxia acidicola</name>
    <dbReference type="NCBI Taxonomy" id="209389"/>
    <lineage>
        <taxon>Bacteria</taxon>
        <taxon>Bacillati</taxon>
        <taxon>Bacillota</taxon>
        <taxon>Bacilli</taxon>
        <taxon>Bacillales</taxon>
        <taxon>Bacillaceae</taxon>
        <taxon>Heyndrickxia</taxon>
    </lineage>
</organism>
<dbReference type="RefSeq" id="WP_066271447.1">
    <property type="nucleotide sequence ID" value="NZ_JARMAB010000045.1"/>
</dbReference>
<evidence type="ECO:0000256" key="14">
    <source>
        <dbReference type="SAM" id="Phobius"/>
    </source>
</evidence>
<dbReference type="SMART" id="SM00387">
    <property type="entry name" value="HATPase_c"/>
    <property type="match status" value="1"/>
</dbReference>
<dbReference type="InterPro" id="IPR003594">
    <property type="entry name" value="HATPase_dom"/>
</dbReference>
<feature type="transmembrane region" description="Helical" evidence="14">
    <location>
        <begin position="70"/>
        <end position="94"/>
    </location>
</feature>
<evidence type="ECO:0000256" key="13">
    <source>
        <dbReference type="ARBA" id="ARBA00023136"/>
    </source>
</evidence>
<feature type="transmembrane region" description="Helical" evidence="14">
    <location>
        <begin position="37"/>
        <end position="58"/>
    </location>
</feature>
<feature type="transmembrane region" description="Helical" evidence="14">
    <location>
        <begin position="7"/>
        <end position="25"/>
    </location>
</feature>
<keyword evidence="10" id="KW-0067">ATP-binding</keyword>
<dbReference type="PRINTS" id="PR00344">
    <property type="entry name" value="BCTRLSENSOR"/>
</dbReference>
<dbReference type="InterPro" id="IPR004358">
    <property type="entry name" value="Sig_transdc_His_kin-like_C"/>
</dbReference>
<evidence type="ECO:0000256" key="3">
    <source>
        <dbReference type="ARBA" id="ARBA00012438"/>
    </source>
</evidence>
<dbReference type="EC" id="2.7.13.3" evidence="3"/>
<evidence type="ECO:0000256" key="12">
    <source>
        <dbReference type="ARBA" id="ARBA00023012"/>
    </source>
</evidence>
<evidence type="ECO:0000256" key="9">
    <source>
        <dbReference type="ARBA" id="ARBA00022777"/>
    </source>
</evidence>
<keyword evidence="7 14" id="KW-0812">Transmembrane</keyword>
<dbReference type="CDD" id="cd00082">
    <property type="entry name" value="HisKA"/>
    <property type="match status" value="1"/>
</dbReference>
<dbReference type="Gene3D" id="1.10.287.130">
    <property type="match status" value="1"/>
</dbReference>
<keyword evidence="13 14" id="KW-0472">Membrane</keyword>
<dbReference type="PROSITE" id="PS50109">
    <property type="entry name" value="HIS_KIN"/>
    <property type="match status" value="1"/>
</dbReference>
<feature type="domain" description="Histidine kinase" evidence="15">
    <location>
        <begin position="210"/>
        <end position="416"/>
    </location>
</feature>
<dbReference type="PANTHER" id="PTHR43065:SF46">
    <property type="entry name" value="C4-DICARBOXYLATE TRANSPORT SENSOR PROTEIN DCTB"/>
    <property type="match status" value="1"/>
</dbReference>
<comment type="caution">
    <text evidence="16">The sequence shown here is derived from an EMBL/GenBank/DDBJ whole genome shotgun (WGS) entry which is preliminary data.</text>
</comment>
<reference evidence="16 17" key="1">
    <citation type="submission" date="2023-03" db="EMBL/GenBank/DDBJ databases">
        <title>Bacillus Genome Sequencing.</title>
        <authorList>
            <person name="Dunlap C."/>
        </authorList>
    </citation>
    <scope>NUCLEOTIDE SEQUENCE [LARGE SCALE GENOMIC DNA]</scope>
    <source>
        <strain evidence="16 17">B-23453</strain>
    </source>
</reference>
<comment type="subcellular location">
    <subcellularLocation>
        <location evidence="2">Cell membrane</location>
        <topology evidence="2">Multi-pass membrane protein</topology>
    </subcellularLocation>
</comment>
<dbReference type="SUPFAM" id="SSF55874">
    <property type="entry name" value="ATPase domain of HSP90 chaperone/DNA topoisomerase II/histidine kinase"/>
    <property type="match status" value="1"/>
</dbReference>
<dbReference type="Pfam" id="PF02518">
    <property type="entry name" value="HATPase_c"/>
    <property type="match status" value="1"/>
</dbReference>
<dbReference type="InterPro" id="IPR011620">
    <property type="entry name" value="Sig_transdc_His_kinase_LytS_TM"/>
</dbReference>
<keyword evidence="11 14" id="KW-1133">Transmembrane helix</keyword>
<keyword evidence="8" id="KW-0547">Nucleotide-binding</keyword>
<feature type="transmembrane region" description="Helical" evidence="14">
    <location>
        <begin position="132"/>
        <end position="153"/>
    </location>
</feature>
<accession>A0ABU6MSH0</accession>
<feature type="transmembrane region" description="Helical" evidence="14">
    <location>
        <begin position="100"/>
        <end position="120"/>
    </location>
</feature>
<comment type="catalytic activity">
    <reaction evidence="1">
        <text>ATP + protein L-histidine = ADP + protein N-phospho-L-histidine.</text>
        <dbReference type="EC" id="2.7.13.3"/>
    </reaction>
</comment>
<keyword evidence="4" id="KW-1003">Cell membrane</keyword>
<keyword evidence="5" id="KW-0597">Phosphoprotein</keyword>
<evidence type="ECO:0000256" key="8">
    <source>
        <dbReference type="ARBA" id="ARBA00022741"/>
    </source>
</evidence>
<evidence type="ECO:0000313" key="17">
    <source>
        <dbReference type="Proteomes" id="UP001341444"/>
    </source>
</evidence>
<evidence type="ECO:0000256" key="7">
    <source>
        <dbReference type="ARBA" id="ARBA00022692"/>
    </source>
</evidence>
<evidence type="ECO:0000313" key="16">
    <source>
        <dbReference type="EMBL" id="MED1205980.1"/>
    </source>
</evidence>
<keyword evidence="9 16" id="KW-0418">Kinase</keyword>
<evidence type="ECO:0000256" key="11">
    <source>
        <dbReference type="ARBA" id="ARBA00022989"/>
    </source>
</evidence>
<dbReference type="Pfam" id="PF00512">
    <property type="entry name" value="HisKA"/>
    <property type="match status" value="1"/>
</dbReference>
<feature type="transmembrane region" description="Helical" evidence="14">
    <location>
        <begin position="159"/>
        <end position="182"/>
    </location>
</feature>
<keyword evidence="17" id="KW-1185">Reference proteome</keyword>
<dbReference type="InterPro" id="IPR036890">
    <property type="entry name" value="HATPase_C_sf"/>
</dbReference>
<dbReference type="Gene3D" id="3.30.565.10">
    <property type="entry name" value="Histidine kinase-like ATPase, C-terminal domain"/>
    <property type="match status" value="1"/>
</dbReference>
<dbReference type="SUPFAM" id="SSF47384">
    <property type="entry name" value="Homodimeric domain of signal transducing histidine kinase"/>
    <property type="match status" value="1"/>
</dbReference>
<proteinExistence type="predicted"/>
<name>A0ABU6MSH0_9BACI</name>
<sequence length="416" mass="47952">MNIIKDFLLQLTLTITPVFIYYTFITEKIKSDKSRKVLFSIIWGISILLCMSFPVSFGQNARLDLRIIPLLFGSLYGGLWPSIFLSALIIFYRLHFGISIGFYNTVLVLILSLPVILIFQKSFSRSKRDKRVKIAVSLSFYYSLFGLTIFIILRGFSKNYLMVQMIELIFAVIVTYFFTILIETIREIHNLRVEMQNTERLRVISELTSVFAHEIRNPMQATRGFLQLLNDPDLPLNKKEYIKISIEELDRANEIINDFLSFGKPSVNNDEKVDVGYQLRRVVNIIQSYSLHHNVKIHTDINEDCWMYANHQKLNQSFINILKNAIESMPNGGIVWITCTSTDDGYIKITIQDQGIGMTKKQIDRLGSPFYSLKESGTGLGMMVSFQIVRSFKGKIQVNSEKDRGTEFIILLPRIS</sequence>
<evidence type="ECO:0000256" key="6">
    <source>
        <dbReference type="ARBA" id="ARBA00022679"/>
    </source>
</evidence>
<dbReference type="Proteomes" id="UP001341444">
    <property type="component" value="Unassembled WGS sequence"/>
</dbReference>
<keyword evidence="12" id="KW-0902">Two-component regulatory system</keyword>
<dbReference type="SMART" id="SM00388">
    <property type="entry name" value="HisKA"/>
    <property type="match status" value="1"/>
</dbReference>
<protein>
    <recommendedName>
        <fullName evidence="3">histidine kinase</fullName>
        <ecNumber evidence="3">2.7.13.3</ecNumber>
    </recommendedName>
</protein>
<dbReference type="Pfam" id="PF07694">
    <property type="entry name" value="5TM-5TMR_LYT"/>
    <property type="match status" value="1"/>
</dbReference>
<dbReference type="InterPro" id="IPR005467">
    <property type="entry name" value="His_kinase_dom"/>
</dbReference>
<keyword evidence="6" id="KW-0808">Transferase</keyword>
<dbReference type="InterPro" id="IPR036097">
    <property type="entry name" value="HisK_dim/P_sf"/>
</dbReference>
<evidence type="ECO:0000259" key="15">
    <source>
        <dbReference type="PROSITE" id="PS50109"/>
    </source>
</evidence>
<dbReference type="EMBL" id="JARMAB010000045">
    <property type="protein sequence ID" value="MED1205980.1"/>
    <property type="molecule type" value="Genomic_DNA"/>
</dbReference>
<gene>
    <name evidence="16" type="ORF">P4T90_23400</name>
</gene>
<evidence type="ECO:0000256" key="2">
    <source>
        <dbReference type="ARBA" id="ARBA00004651"/>
    </source>
</evidence>
<dbReference type="PANTHER" id="PTHR43065">
    <property type="entry name" value="SENSOR HISTIDINE KINASE"/>
    <property type="match status" value="1"/>
</dbReference>
<dbReference type="InterPro" id="IPR003661">
    <property type="entry name" value="HisK_dim/P_dom"/>
</dbReference>
<evidence type="ECO:0000256" key="5">
    <source>
        <dbReference type="ARBA" id="ARBA00022553"/>
    </source>
</evidence>
<dbReference type="GO" id="GO:0016301">
    <property type="term" value="F:kinase activity"/>
    <property type="evidence" value="ECO:0007669"/>
    <property type="project" value="UniProtKB-KW"/>
</dbReference>
<evidence type="ECO:0000256" key="4">
    <source>
        <dbReference type="ARBA" id="ARBA00022475"/>
    </source>
</evidence>
<evidence type="ECO:0000256" key="1">
    <source>
        <dbReference type="ARBA" id="ARBA00000085"/>
    </source>
</evidence>
<evidence type="ECO:0000256" key="10">
    <source>
        <dbReference type="ARBA" id="ARBA00022840"/>
    </source>
</evidence>